<organism evidence="2 3">
    <name type="scientific">Streptomyces rhizosphaericus</name>
    <dbReference type="NCBI Taxonomy" id="114699"/>
    <lineage>
        <taxon>Bacteria</taxon>
        <taxon>Bacillati</taxon>
        <taxon>Actinomycetota</taxon>
        <taxon>Actinomycetes</taxon>
        <taxon>Kitasatosporales</taxon>
        <taxon>Streptomycetaceae</taxon>
        <taxon>Streptomyces</taxon>
        <taxon>Streptomyces violaceusniger group</taxon>
    </lineage>
</organism>
<evidence type="ECO:0000313" key="2">
    <source>
        <dbReference type="EMBL" id="NEW74569.1"/>
    </source>
</evidence>
<dbReference type="PROSITE" id="PS51257">
    <property type="entry name" value="PROKAR_LIPOPROTEIN"/>
    <property type="match status" value="1"/>
</dbReference>
<gene>
    <name evidence="2" type="ORF">G4H13_30415</name>
</gene>
<dbReference type="EMBL" id="JAAIKT010000045">
    <property type="protein sequence ID" value="NEW74569.1"/>
    <property type="molecule type" value="Genomic_DNA"/>
</dbReference>
<comment type="caution">
    <text evidence="2">The sequence shown here is derived from an EMBL/GenBank/DDBJ whole genome shotgun (WGS) entry which is preliminary data.</text>
</comment>
<evidence type="ECO:0000256" key="1">
    <source>
        <dbReference type="SAM" id="MobiDB-lite"/>
    </source>
</evidence>
<dbReference type="InterPro" id="IPR017853">
    <property type="entry name" value="GH"/>
</dbReference>
<dbReference type="AlphaFoldDB" id="A0A6G4APG3"/>
<dbReference type="SUPFAM" id="SSF51445">
    <property type="entry name" value="(Trans)glycosidases"/>
    <property type="match status" value="1"/>
</dbReference>
<feature type="region of interest" description="Disordered" evidence="1">
    <location>
        <begin position="27"/>
        <end position="63"/>
    </location>
</feature>
<proteinExistence type="predicted"/>
<dbReference type="RefSeq" id="WP_164432302.1">
    <property type="nucleotide sequence ID" value="NZ_JAAIKT010000045.1"/>
</dbReference>
<dbReference type="Proteomes" id="UP000476310">
    <property type="component" value="Unassembled WGS sequence"/>
</dbReference>
<reference evidence="2" key="1">
    <citation type="submission" date="2020-02" db="EMBL/GenBank/DDBJ databases">
        <title>A new Streptomyces sp. for controlling soil-borne diseases.</title>
        <authorList>
            <person name="Li X."/>
            <person name="Tian Y."/>
            <person name="Gao K."/>
        </authorList>
    </citation>
    <scope>NUCLEOTIDE SEQUENCE [LARGE SCALE GENOMIC DNA]</scope>
    <source>
        <strain evidence="2">0250</strain>
    </source>
</reference>
<accession>A0A6G4APG3</accession>
<keyword evidence="3" id="KW-1185">Reference proteome</keyword>
<feature type="compositionally biased region" description="Basic and acidic residues" evidence="1">
    <location>
        <begin position="31"/>
        <end position="47"/>
    </location>
</feature>
<name>A0A6G4APG3_9ACTN</name>
<sequence length="428" mass="48438">MDSEKRKQPLARRRVLALTAGSLVAAGCTQGERRSADKTGQDPEARTSTDGPDGALGANFNEDPDSVTFDELRELSASWLRGFVPMPEVEDDASQQRAIAKLLDAHRLGHSTVLSLKFPYNHRPIPRPGSSAMDAELARVDKVLHTVLDTVDILAIGNEPFIESLPQDRGSGALNAFYETVAEHIIAYRKKHFGSRCRTHLHMGALNFLDKPDKRTRATDRWLSFTRRTPEIEGVDIHPHVSAPEKVKPYLDYILPRLRDGQKFLVTEFSLVQLWKLHLNDTIPARFARRYRLPADTPVWKVIKEAIEHPFPEEKWRDFLAMSPWFENNKHFLRDQVRHFRDTGRLAVATYGVTQGAAMTRNFGPDKTPWLLNSLYANRTVERAEDGSPAHNYGFFDDFRALQRPQSWAGRAIRVTREASSASRPAAG</sequence>
<evidence type="ECO:0000313" key="3">
    <source>
        <dbReference type="Proteomes" id="UP000476310"/>
    </source>
</evidence>
<protein>
    <submittedName>
        <fullName evidence="2">Uncharacterized protein</fullName>
    </submittedName>
</protein>